<dbReference type="PROSITE" id="PS50048">
    <property type="entry name" value="ZN2_CY6_FUNGAL_2"/>
    <property type="match status" value="1"/>
</dbReference>
<dbReference type="PANTHER" id="PTHR31313">
    <property type="entry name" value="TY1 ENHANCER ACTIVATOR"/>
    <property type="match status" value="1"/>
</dbReference>
<dbReference type="AlphaFoldDB" id="A0A1J7IYH4"/>
<keyword evidence="11" id="KW-1185">Reference proteome</keyword>
<comment type="subcellular location">
    <subcellularLocation>
        <location evidence="1">Nucleus</location>
    </subcellularLocation>
</comment>
<keyword evidence="2" id="KW-0479">Metal-binding</keyword>
<feature type="domain" description="Zn(2)-C6 fungal-type" evidence="9">
    <location>
        <begin position="7"/>
        <end position="37"/>
    </location>
</feature>
<dbReference type="Proteomes" id="UP000182658">
    <property type="component" value="Unassembled WGS sequence"/>
</dbReference>
<accession>A0A1J7IYH4</accession>
<dbReference type="Gene3D" id="4.10.240.10">
    <property type="entry name" value="Zn(2)-C6 fungal-type DNA-binding domain"/>
    <property type="match status" value="1"/>
</dbReference>
<evidence type="ECO:0000313" key="10">
    <source>
        <dbReference type="EMBL" id="OIW32211.1"/>
    </source>
</evidence>
<dbReference type="GO" id="GO:0008270">
    <property type="term" value="F:zinc ion binding"/>
    <property type="evidence" value="ECO:0007669"/>
    <property type="project" value="InterPro"/>
</dbReference>
<evidence type="ECO:0000259" key="9">
    <source>
        <dbReference type="PROSITE" id="PS50048"/>
    </source>
</evidence>
<sequence length="348" mass="38014">MNPRHVACKLCRERKVRCPGQQPACDKCRRAGEECIYLPAQKPFKSASDLHETVEALQKRLNEAETLILNMGGHLRNTVAVPSSRGFVAWPASPDFSTLAPPSLSEPSIVSRGSATQDHQEVLYHQPHPQLPEPESSQVTASRGGAAGNVFQGNEPMDFDESLMLDFNQESFEQAQVVTRHSFHESPSQPTDIPPLAPSRDAPRSATGSMAEDTGVATVLDPLAAYCSSVIRREAEMAGLATAVADYIAWMRNMPSTGAPPVTNPVYQQMLQNIEIRVRELVEIAHKKHDGPLRGLLGALGGASGGDMAARVAVLEDDLQKQMRDQASFFKTEYDACKFLSEQAQKRP</sequence>
<evidence type="ECO:0000256" key="8">
    <source>
        <dbReference type="SAM" id="MobiDB-lite"/>
    </source>
</evidence>
<dbReference type="Pfam" id="PF00172">
    <property type="entry name" value="Zn_clus"/>
    <property type="match status" value="1"/>
</dbReference>
<evidence type="ECO:0000256" key="6">
    <source>
        <dbReference type="ARBA" id="ARBA00023163"/>
    </source>
</evidence>
<evidence type="ECO:0000256" key="4">
    <source>
        <dbReference type="ARBA" id="ARBA00023015"/>
    </source>
</evidence>
<keyword evidence="4" id="KW-0805">Transcription regulation</keyword>
<evidence type="ECO:0000313" key="11">
    <source>
        <dbReference type="Proteomes" id="UP000182658"/>
    </source>
</evidence>
<dbReference type="OrthoDB" id="4356994at2759"/>
<organism evidence="10 11">
    <name type="scientific">Coniochaeta ligniaria NRRL 30616</name>
    <dbReference type="NCBI Taxonomy" id="1408157"/>
    <lineage>
        <taxon>Eukaryota</taxon>
        <taxon>Fungi</taxon>
        <taxon>Dikarya</taxon>
        <taxon>Ascomycota</taxon>
        <taxon>Pezizomycotina</taxon>
        <taxon>Sordariomycetes</taxon>
        <taxon>Sordariomycetidae</taxon>
        <taxon>Coniochaetales</taxon>
        <taxon>Coniochaetaceae</taxon>
        <taxon>Coniochaeta</taxon>
    </lineage>
</organism>
<dbReference type="GO" id="GO:0000981">
    <property type="term" value="F:DNA-binding transcription factor activity, RNA polymerase II-specific"/>
    <property type="evidence" value="ECO:0007669"/>
    <property type="project" value="InterPro"/>
</dbReference>
<dbReference type="CDD" id="cd00067">
    <property type="entry name" value="GAL4"/>
    <property type="match status" value="1"/>
</dbReference>
<reference evidence="10 11" key="1">
    <citation type="submission" date="2016-10" db="EMBL/GenBank/DDBJ databases">
        <title>Draft genome sequence of Coniochaeta ligniaria NRRL30616, a lignocellulolytic fungus for bioabatement of inhibitors in plant biomass hydrolysates.</title>
        <authorList>
            <consortium name="DOE Joint Genome Institute"/>
            <person name="Jimenez D.J."/>
            <person name="Hector R.E."/>
            <person name="Riley R."/>
            <person name="Sun H."/>
            <person name="Grigoriev I.V."/>
            <person name="Van Elsas J.D."/>
            <person name="Nichols N.N."/>
        </authorList>
    </citation>
    <scope>NUCLEOTIDE SEQUENCE [LARGE SCALE GENOMIC DNA]</scope>
    <source>
        <strain evidence="10 11">NRRL 30616</strain>
    </source>
</reference>
<keyword evidence="5" id="KW-0238">DNA-binding</keyword>
<name>A0A1J7IYH4_9PEZI</name>
<gene>
    <name evidence="10" type="ORF">CONLIGDRAFT_629910</name>
</gene>
<dbReference type="GO" id="GO:0003677">
    <property type="term" value="F:DNA binding"/>
    <property type="evidence" value="ECO:0007669"/>
    <property type="project" value="UniProtKB-KW"/>
</dbReference>
<dbReference type="InterPro" id="IPR036864">
    <property type="entry name" value="Zn2-C6_fun-type_DNA-bd_sf"/>
</dbReference>
<dbReference type="SUPFAM" id="SSF57701">
    <property type="entry name" value="Zn2/Cys6 DNA-binding domain"/>
    <property type="match status" value="1"/>
</dbReference>
<feature type="region of interest" description="Disordered" evidence="8">
    <location>
        <begin position="178"/>
        <end position="209"/>
    </location>
</feature>
<evidence type="ECO:0000256" key="2">
    <source>
        <dbReference type="ARBA" id="ARBA00022723"/>
    </source>
</evidence>
<keyword evidence="6" id="KW-0804">Transcription</keyword>
<feature type="region of interest" description="Disordered" evidence="8">
    <location>
        <begin position="127"/>
        <end position="153"/>
    </location>
</feature>
<dbReference type="SMART" id="SM00066">
    <property type="entry name" value="GAL4"/>
    <property type="match status" value="1"/>
</dbReference>
<feature type="compositionally biased region" description="Polar residues" evidence="8">
    <location>
        <begin position="178"/>
        <end position="191"/>
    </location>
</feature>
<evidence type="ECO:0000256" key="5">
    <source>
        <dbReference type="ARBA" id="ARBA00023125"/>
    </source>
</evidence>
<evidence type="ECO:0000256" key="7">
    <source>
        <dbReference type="ARBA" id="ARBA00023242"/>
    </source>
</evidence>
<dbReference type="GO" id="GO:0005634">
    <property type="term" value="C:nucleus"/>
    <property type="evidence" value="ECO:0007669"/>
    <property type="project" value="UniProtKB-SubCell"/>
</dbReference>
<dbReference type="PROSITE" id="PS00463">
    <property type="entry name" value="ZN2_CY6_FUNGAL_1"/>
    <property type="match status" value="1"/>
</dbReference>
<protein>
    <recommendedName>
        <fullName evidence="9">Zn(2)-C6 fungal-type domain-containing protein</fullName>
    </recommendedName>
</protein>
<evidence type="ECO:0000256" key="1">
    <source>
        <dbReference type="ARBA" id="ARBA00004123"/>
    </source>
</evidence>
<keyword evidence="3" id="KW-0862">Zinc</keyword>
<dbReference type="InterPro" id="IPR001138">
    <property type="entry name" value="Zn2Cys6_DnaBD"/>
</dbReference>
<dbReference type="InParanoid" id="A0A1J7IYH4"/>
<dbReference type="InterPro" id="IPR051615">
    <property type="entry name" value="Transcr_Regulatory_Elem"/>
</dbReference>
<proteinExistence type="predicted"/>
<dbReference type="PANTHER" id="PTHR31313:SF81">
    <property type="entry name" value="TY1 ENHANCER ACTIVATOR"/>
    <property type="match status" value="1"/>
</dbReference>
<dbReference type="EMBL" id="KV875095">
    <property type="protein sequence ID" value="OIW32211.1"/>
    <property type="molecule type" value="Genomic_DNA"/>
</dbReference>
<evidence type="ECO:0000256" key="3">
    <source>
        <dbReference type="ARBA" id="ARBA00022833"/>
    </source>
</evidence>
<keyword evidence="7" id="KW-0539">Nucleus</keyword>